<dbReference type="InterPro" id="IPR002477">
    <property type="entry name" value="Peptidoglycan-bd-like"/>
</dbReference>
<reference evidence="2 3" key="1">
    <citation type="submission" date="2015-09" db="EMBL/GenBank/DDBJ databases">
        <authorList>
            <consortium name="Pathogen Informatics"/>
        </authorList>
    </citation>
    <scope>NUCLEOTIDE SEQUENCE [LARGE SCALE GENOMIC DNA]</scope>
    <source>
        <strain evidence="2 3">2789STDY5834961</strain>
    </source>
</reference>
<dbReference type="Proteomes" id="UP000095597">
    <property type="component" value="Unassembled WGS sequence"/>
</dbReference>
<dbReference type="AlphaFoldDB" id="A0A173TSU1"/>
<evidence type="ECO:0000313" key="3">
    <source>
        <dbReference type="Proteomes" id="UP000095597"/>
    </source>
</evidence>
<proteinExistence type="predicted"/>
<dbReference type="RefSeq" id="WP_242856342.1">
    <property type="nucleotide sequence ID" value="NZ_CYXO01000009.1"/>
</dbReference>
<dbReference type="InterPro" id="IPR036365">
    <property type="entry name" value="PGBD-like_sf"/>
</dbReference>
<dbReference type="Pfam" id="PF01471">
    <property type="entry name" value="PG_binding_1"/>
    <property type="match status" value="2"/>
</dbReference>
<organism evidence="2 3">
    <name type="scientific">Dorea longicatena</name>
    <dbReference type="NCBI Taxonomy" id="88431"/>
    <lineage>
        <taxon>Bacteria</taxon>
        <taxon>Bacillati</taxon>
        <taxon>Bacillota</taxon>
        <taxon>Clostridia</taxon>
        <taxon>Lachnospirales</taxon>
        <taxon>Lachnospiraceae</taxon>
        <taxon>Dorea</taxon>
    </lineage>
</organism>
<protein>
    <submittedName>
        <fullName evidence="2">Murein L,D-transpeptidase</fullName>
    </submittedName>
</protein>
<dbReference type="EMBL" id="CYXO01000009">
    <property type="protein sequence ID" value="CUN04935.1"/>
    <property type="molecule type" value="Genomic_DNA"/>
</dbReference>
<evidence type="ECO:0000259" key="1">
    <source>
        <dbReference type="Pfam" id="PF01471"/>
    </source>
</evidence>
<dbReference type="Gene3D" id="1.10.101.10">
    <property type="entry name" value="PGBD-like superfamily/PGBD"/>
    <property type="match status" value="2"/>
</dbReference>
<dbReference type="InterPro" id="IPR036366">
    <property type="entry name" value="PGBDSf"/>
</dbReference>
<feature type="domain" description="Peptidoglycan binding-like" evidence="1">
    <location>
        <begin position="296"/>
        <end position="349"/>
    </location>
</feature>
<dbReference type="InterPro" id="IPR038765">
    <property type="entry name" value="Papain-like_cys_pep_sf"/>
</dbReference>
<sequence>MGWTEYEKKLKEWYGYREAKNQDDIIIDIYNSQRPAGSYKMTHTDPWCHATVSAAAYASGNAGKVPNTCYCPTGINIFKQWGKWVGRYTNAYNPQVGYIIYYDWNKDLISDHVGTIIARNGNILTVREGNRNDMLCDRQINVNSPLIIGYGIPNWGGATKAPVATVPTQEETKRTWLQIGDAGAEVKDVQNKLIAIGYSLPSGADGKYGKETYTAVKKFQHNVNIKEDGLAGEVTRAKLNNAYNTRSAAKANNSWVARLQAACNAQGFSNQRVDGIAGPNTLAGCPTLGTASKGSITKLAQERLNALGYNCGSADGKNGPKTQKGIKAFQKAKGLPANGIVDKKTWKALLGL</sequence>
<dbReference type="SUPFAM" id="SSF54001">
    <property type="entry name" value="Cysteine proteinases"/>
    <property type="match status" value="1"/>
</dbReference>
<name>A0A173TSU1_9FIRM</name>
<accession>A0A173TSU1</accession>
<dbReference type="SUPFAM" id="SSF47090">
    <property type="entry name" value="PGBD-like"/>
    <property type="match status" value="2"/>
</dbReference>
<feature type="domain" description="Peptidoglycan binding-like" evidence="1">
    <location>
        <begin position="183"/>
        <end position="239"/>
    </location>
</feature>
<gene>
    <name evidence="2" type="ORF">ERS852573_01697</name>
</gene>
<evidence type="ECO:0000313" key="2">
    <source>
        <dbReference type="EMBL" id="CUN04935.1"/>
    </source>
</evidence>